<feature type="compositionally biased region" description="Basic and acidic residues" evidence="4">
    <location>
        <begin position="16"/>
        <end position="42"/>
    </location>
</feature>
<dbReference type="SUPFAM" id="SSF48452">
    <property type="entry name" value="TPR-like"/>
    <property type="match status" value="1"/>
</dbReference>
<feature type="region of interest" description="Disordered" evidence="4">
    <location>
        <begin position="1"/>
        <end position="62"/>
    </location>
</feature>
<organism evidence="5 6">
    <name type="scientific">Lojkania enalia</name>
    <dbReference type="NCBI Taxonomy" id="147567"/>
    <lineage>
        <taxon>Eukaryota</taxon>
        <taxon>Fungi</taxon>
        <taxon>Dikarya</taxon>
        <taxon>Ascomycota</taxon>
        <taxon>Pezizomycotina</taxon>
        <taxon>Dothideomycetes</taxon>
        <taxon>Pleosporomycetidae</taxon>
        <taxon>Pleosporales</taxon>
        <taxon>Pleosporales incertae sedis</taxon>
        <taxon>Lojkania</taxon>
    </lineage>
</organism>
<dbReference type="GO" id="GO:0071013">
    <property type="term" value="C:catalytic step 2 spliceosome"/>
    <property type="evidence" value="ECO:0007669"/>
    <property type="project" value="TreeGrafter"/>
</dbReference>
<keyword evidence="6" id="KW-1185">Reference proteome</keyword>
<comment type="similarity">
    <text evidence="2">Belongs to the NRDE2 family.</text>
</comment>
<evidence type="ECO:0000256" key="3">
    <source>
        <dbReference type="ARBA" id="ARBA00023242"/>
    </source>
</evidence>
<evidence type="ECO:0000313" key="6">
    <source>
        <dbReference type="Proteomes" id="UP000800093"/>
    </source>
</evidence>
<dbReference type="InterPro" id="IPR013633">
    <property type="entry name" value="NRDE-2"/>
</dbReference>
<keyword evidence="3" id="KW-0539">Nucleus</keyword>
<name>A0A9P4N0R7_9PLEO</name>
<dbReference type="Pfam" id="PF08424">
    <property type="entry name" value="NRDE-2"/>
    <property type="match status" value="1"/>
</dbReference>
<evidence type="ECO:0000256" key="2">
    <source>
        <dbReference type="ARBA" id="ARBA00009265"/>
    </source>
</evidence>
<evidence type="ECO:0000256" key="4">
    <source>
        <dbReference type="SAM" id="MobiDB-lite"/>
    </source>
</evidence>
<dbReference type="Gene3D" id="1.25.40.10">
    <property type="entry name" value="Tetratricopeptide repeat domain"/>
    <property type="match status" value="1"/>
</dbReference>
<protein>
    <submittedName>
        <fullName evidence="5">DUF1740-domain-containing protein</fullName>
    </submittedName>
</protein>
<dbReference type="InterPro" id="IPR011990">
    <property type="entry name" value="TPR-like_helical_dom_sf"/>
</dbReference>
<reference evidence="6" key="1">
    <citation type="journal article" date="2020" name="Stud. Mycol.">
        <title>101 Dothideomycetes genomes: A test case for predicting lifestyles and emergence of pathogens.</title>
        <authorList>
            <person name="Haridas S."/>
            <person name="Albert R."/>
            <person name="Binder M."/>
            <person name="Bloem J."/>
            <person name="LaButti K."/>
            <person name="Salamov A."/>
            <person name="Andreopoulos B."/>
            <person name="Baker S."/>
            <person name="Barry K."/>
            <person name="Bills G."/>
            <person name="Bluhm B."/>
            <person name="Cannon C."/>
            <person name="Castanera R."/>
            <person name="Culley D."/>
            <person name="Daum C."/>
            <person name="Ezra D."/>
            <person name="Gonzalez J."/>
            <person name="Henrissat B."/>
            <person name="Kuo A."/>
            <person name="Liang C."/>
            <person name="Lipzen A."/>
            <person name="Lutzoni F."/>
            <person name="Magnuson J."/>
            <person name="Mondo S."/>
            <person name="Nolan M."/>
            <person name="Ohm R."/>
            <person name="Pangilinan J."/>
            <person name="Park H.-J."/>
            <person name="Ramirez L."/>
            <person name="Alfaro M."/>
            <person name="Sun H."/>
            <person name="Tritt A."/>
            <person name="Yoshinaga Y."/>
            <person name="Zwiers L.-H."/>
            <person name="Turgeon B."/>
            <person name="Goodwin S."/>
            <person name="Spatafora J."/>
            <person name="Crous P."/>
            <person name="Grigoriev I."/>
        </authorList>
    </citation>
    <scope>NUCLEOTIDE SEQUENCE [LARGE SCALE GENOMIC DNA]</scope>
    <source>
        <strain evidence="6">CBS 304.66</strain>
    </source>
</reference>
<dbReference type="EMBL" id="ML986610">
    <property type="protein sequence ID" value="KAF2265230.1"/>
    <property type="molecule type" value="Genomic_DNA"/>
</dbReference>
<dbReference type="GO" id="GO:1902369">
    <property type="term" value="P:negative regulation of RNA catabolic process"/>
    <property type="evidence" value="ECO:0007669"/>
    <property type="project" value="TreeGrafter"/>
</dbReference>
<evidence type="ECO:0000256" key="1">
    <source>
        <dbReference type="ARBA" id="ARBA00004123"/>
    </source>
</evidence>
<dbReference type="OrthoDB" id="297219at2759"/>
<gene>
    <name evidence="5" type="ORF">CC78DRAFT_532639</name>
</gene>
<dbReference type="Proteomes" id="UP000800093">
    <property type="component" value="Unassembled WGS sequence"/>
</dbReference>
<evidence type="ECO:0000313" key="5">
    <source>
        <dbReference type="EMBL" id="KAF2265230.1"/>
    </source>
</evidence>
<accession>A0A9P4N0R7</accession>
<dbReference type="PANTHER" id="PTHR13471">
    <property type="entry name" value="TETRATRICOPEPTIDE-LIKE HELICAL"/>
    <property type="match status" value="1"/>
</dbReference>
<comment type="caution">
    <text evidence="5">The sequence shown here is derived from an EMBL/GenBank/DDBJ whole genome shotgun (WGS) entry which is preliminary data.</text>
</comment>
<comment type="subcellular location">
    <subcellularLocation>
        <location evidence="1">Nucleus</location>
    </subcellularLocation>
</comment>
<dbReference type="AlphaFoldDB" id="A0A9P4N0R7"/>
<proteinExistence type="inferred from homology"/>
<dbReference type="GO" id="GO:0031048">
    <property type="term" value="P:regulatory ncRNA-mediated heterochromatin formation"/>
    <property type="evidence" value="ECO:0007669"/>
    <property type="project" value="TreeGrafter"/>
</dbReference>
<sequence>MASNIPKFTSFRPKPKAPEPAKPVEKSEKGKKPPSERKRSPSKDNNPPPPHTNRPLFHEKEQSDFFVVDRRGDPSILKYGTIDRYTVPHYRRFGRGSVLGASSAMKIDRGETTDKRITLSTYASERRSRPLASRQVARESTHSIRPIKALEYQQPDLNMDYIPVSLKAKRDYKSDNENPPRAIEADYRALDTMHDQDAVFDSDAEYESGVEADYARSEVTQKNAALTQATRDQPNNLQSWLDLIAHQHAMLMLNRKDYDELSSADQRHLAEVKVSIYEQALREIGNDQNSRITLHLGLLAEASTSWDRVKLATKWIDVITQYSQSPEVWAKYLDFEQTNFANFKYEHCRVTFQKCVEAFHSSPDQIFPDAYLHILIRLTAMIQDAGYQEFSIAIWQAVLEYTLLAPIRKRDDEADGLHMRLFEEFWENEVPRIGELGAKGWRNSDLSNPVQAIQNAISLGTLDTPTDDFEAFQAREREHISKLRYPGRTADEIGDDDPFHLILFSDIEDCLKAFPSGASAEEIIEAFLCFCRLPPLPQLDPQERKWWSDPILRREWASSYAPHDEQNIMLRAVREYMSCPFSSFYMTTELLFEHGFHNISTSVDTTFIRHTLRLLTFEAMANDVIGEYLLGFELFHFPAEAYKTAKLLLKGRPTSLYLYNAYGLAECRRGNHSKADHVFSTALSMNSSFSFTSPGSLQLFSSWVWQALRQGFQDEALWRLTSPQGKIEKPADGSSEEPSKSALLRSRMALTEGRERALLESNLSSAVWFTDLLALLVYLSGGCDALSAISVHAHLIDWFLQRHLPQASAPELHAQFIARFLTYHASTAAIVKPSLLRSNLEPLIARFPNNSILLSTYAANERKFAIDDRVRSIMHKNMFGSGKSMGIDGWLFAIHYEMKRGEIAGSTSHSVRALFEKAEHDIGAHCPALWTRHVLFELEQAQKEKGKRSLKEPRKDGKKQKVETRLEQSYRRIKETFFRGLTHLPWCKDYMMLAFTHLKEGILSQEELRKVYNVMVEKEHRIFVDLDIETA</sequence>
<dbReference type="PANTHER" id="PTHR13471:SF0">
    <property type="entry name" value="NUCLEAR EXOSOME REGULATOR NRDE2"/>
    <property type="match status" value="1"/>
</dbReference>